<accession>A0A9Q0XV51</accession>
<dbReference type="PROSITE" id="PS50181">
    <property type="entry name" value="FBOX"/>
    <property type="match status" value="1"/>
</dbReference>
<dbReference type="InterPro" id="IPR036047">
    <property type="entry name" value="F-box-like_dom_sf"/>
</dbReference>
<evidence type="ECO:0000313" key="3">
    <source>
        <dbReference type="Proteomes" id="UP001142489"/>
    </source>
</evidence>
<evidence type="ECO:0000313" key="2">
    <source>
        <dbReference type="EMBL" id="KAJ7329560.1"/>
    </source>
</evidence>
<organism evidence="2 3">
    <name type="scientific">Phrynocephalus forsythii</name>
    <dbReference type="NCBI Taxonomy" id="171643"/>
    <lineage>
        <taxon>Eukaryota</taxon>
        <taxon>Metazoa</taxon>
        <taxon>Chordata</taxon>
        <taxon>Craniata</taxon>
        <taxon>Vertebrata</taxon>
        <taxon>Euteleostomi</taxon>
        <taxon>Lepidosauria</taxon>
        <taxon>Squamata</taxon>
        <taxon>Bifurcata</taxon>
        <taxon>Unidentata</taxon>
        <taxon>Episquamata</taxon>
        <taxon>Toxicofera</taxon>
        <taxon>Iguania</taxon>
        <taxon>Acrodonta</taxon>
        <taxon>Agamidae</taxon>
        <taxon>Agaminae</taxon>
        <taxon>Phrynocephalus</taxon>
    </lineage>
</organism>
<dbReference type="Gene3D" id="1.20.1280.50">
    <property type="match status" value="1"/>
</dbReference>
<gene>
    <name evidence="2" type="ORF">JRQ81_015734</name>
</gene>
<dbReference type="CDD" id="cd22977">
    <property type="entry name" value="DD_FBXL13"/>
    <property type="match status" value="1"/>
</dbReference>
<dbReference type="OrthoDB" id="61560at2759"/>
<dbReference type="SUPFAM" id="SSF47391">
    <property type="entry name" value="Dimerization-anchoring domain of cAMP-dependent PK regulatory subunit"/>
    <property type="match status" value="1"/>
</dbReference>
<reference evidence="2" key="1">
    <citation type="journal article" date="2023" name="DNA Res.">
        <title>Chromosome-level genome assembly of Phrynocephalus forsythii using third-generation DNA sequencing and Hi-C analysis.</title>
        <authorList>
            <person name="Qi Y."/>
            <person name="Zhao W."/>
            <person name="Zhao Y."/>
            <person name="Niu C."/>
            <person name="Cao S."/>
            <person name="Zhang Y."/>
        </authorList>
    </citation>
    <scope>NUCLEOTIDE SEQUENCE</scope>
    <source>
        <tissue evidence="2">Muscle</tissue>
    </source>
</reference>
<dbReference type="Proteomes" id="UP001142489">
    <property type="component" value="Unassembled WGS sequence"/>
</dbReference>
<dbReference type="EMBL" id="JAPFRF010000006">
    <property type="protein sequence ID" value="KAJ7329560.1"/>
    <property type="molecule type" value="Genomic_DNA"/>
</dbReference>
<sequence>MAEGGGAAAGKGWRTAGGLGSWQITEKAWPEGPVVGPSLSNHEAVTAAAAAAAVIGEPRSPLRVGSPSLASRFHLPPSHPYGVAMATFQTVDPALRVYFKKHSIPDIYEALLCGLLIMCPDDPLLFLEEKIKEIMEKGLYSILWNMCIDPELSRRLKVISETYLHTLLGLDDDQLMTTELCDKAWDFYSTNLKTKCFDAWTKYCAVKKIERELLRKKLSLANHFYETKILKSAVKKWKTWLEFRKEQQERAVKRIEEVFDHTLQKIVLKAWQRQTSTKKSKKKHVEYIEGEPEELSFVEVQRTERHHTEGHERPHFEKRRYTRHLSEDHMPSFHMRSGKDHFSKLPERALAKIFHHLTLIDLARCAQVNRTWKAMTQTSAIWSTINFSAVKDKVNDTVARNILLKWHTNVLHLNLRGCSTLHWLTFKSIAFSPLVQMHKIM</sequence>
<dbReference type="AlphaFoldDB" id="A0A9Q0XV51"/>
<name>A0A9Q0XV51_9SAUR</name>
<dbReference type="SUPFAM" id="SSF81383">
    <property type="entry name" value="F-box domain"/>
    <property type="match status" value="1"/>
</dbReference>
<proteinExistence type="predicted"/>
<dbReference type="Pfam" id="PF12937">
    <property type="entry name" value="F-box-like"/>
    <property type="match status" value="1"/>
</dbReference>
<protein>
    <recommendedName>
        <fullName evidence="1">F-box domain-containing protein</fullName>
    </recommendedName>
</protein>
<dbReference type="InterPro" id="IPR001810">
    <property type="entry name" value="F-box_dom"/>
</dbReference>
<keyword evidence="3" id="KW-1185">Reference proteome</keyword>
<evidence type="ECO:0000259" key="1">
    <source>
        <dbReference type="PROSITE" id="PS50181"/>
    </source>
</evidence>
<feature type="domain" description="F-box" evidence="1">
    <location>
        <begin position="339"/>
        <end position="385"/>
    </location>
</feature>
<comment type="caution">
    <text evidence="2">The sequence shown here is derived from an EMBL/GenBank/DDBJ whole genome shotgun (WGS) entry which is preliminary data.</text>
</comment>